<sequence length="656" mass="71446">MTISKSLKLTAVSLGLASIAITGCKKNDKNTSGTGGVTDPTKVIEKEQKANKVNSIVISANSIPLGGCADYSVSFSNLEGNKASSNAISVSLSKDSLQSFYLDDKLSRICAYSRDNEEIKGENGSYIHSLIPGAETKATLVASYENAFATKEVVVSKKERAITDIEIVNKYDSIKKTYIRNANSKFSNPVKVGKVDSYEIAIAAGDESEEFLIQYTPFAKELNVDEETAKFYIYSEAKNVTLNSVPSNHKVTLKSEVKDNKLYFKIAVPKDYPVSKDIKLSLQVKGSQKAITLNLEVIKGIPKKVELLNDQSGLKTVPNVLQVGQQFDADLSVIYSNNESPINITQDPTERNFEVSSKDRNKITIETLSAVKKATNNRISLKAIANTDFNPVTLEFKVEDTVVEKIYYVGPKPILTKAIFTKNDQTQSASEIPVGGGSVNEKLHCTEITGVKYNNEQDAAEKSITNLNKFIVTVTNNDKFTIVDSKYVCAKANAVHGTNASTTDVIVSLKKDPTQNVKFTVKAIAPVDAGSFLATNVGGVVKPVDVIHLNVAKTESDPIYMFKKLSDNSVKSGGHIADIKSHLTFAISHAFKKYFKLDKTTNVDYITVKLDSSKPALTEHENYVTGTVTVKPDTAGGKANTHGFADESLLKVTYTK</sequence>
<dbReference type="OrthoDB" id="9844671at2"/>
<proteinExistence type="predicted"/>
<keyword evidence="2" id="KW-1185">Reference proteome</keyword>
<evidence type="ECO:0000313" key="2">
    <source>
        <dbReference type="Proteomes" id="UP000291236"/>
    </source>
</evidence>
<protein>
    <recommendedName>
        <fullName evidence="3">Lipoprotein</fullName>
    </recommendedName>
</protein>
<name>A0A4P2VMY0_FLUSA</name>
<dbReference type="KEGG" id="sbf:JCM31447_17230"/>
<organism evidence="1 2">
    <name type="scientific">Fluviispira sanaruensis</name>
    <dbReference type="NCBI Taxonomy" id="2493639"/>
    <lineage>
        <taxon>Bacteria</taxon>
        <taxon>Pseudomonadati</taxon>
        <taxon>Bdellovibrionota</taxon>
        <taxon>Oligoflexia</taxon>
        <taxon>Silvanigrellales</taxon>
        <taxon>Silvanigrellaceae</taxon>
        <taxon>Fluviispira</taxon>
    </lineage>
</organism>
<dbReference type="RefSeq" id="WP_130608803.1">
    <property type="nucleotide sequence ID" value="NZ_AP019368.1"/>
</dbReference>
<reference evidence="1 2" key="1">
    <citation type="submission" date="2018-12" db="EMBL/GenBank/DDBJ databases">
        <title>Rubrispira sanarue gen. nov., sp., nov., a member of the order Silvanigrellales, isolated from a brackish lake in Hamamatsu Japan.</title>
        <authorList>
            <person name="Maejima Y."/>
            <person name="Iino T."/>
            <person name="Muraguchi Y."/>
            <person name="Fukuda K."/>
            <person name="Nojiri H."/>
            <person name="Ohkuma M."/>
            <person name="Moriuchi R."/>
            <person name="Dohra H."/>
            <person name="Kimbara K."/>
            <person name="Shintani M."/>
        </authorList>
    </citation>
    <scope>NUCLEOTIDE SEQUENCE [LARGE SCALE GENOMIC DNA]</scope>
    <source>
        <strain evidence="1 2">RF1110005</strain>
    </source>
</reference>
<dbReference type="PROSITE" id="PS51257">
    <property type="entry name" value="PROKAR_LIPOPROTEIN"/>
    <property type="match status" value="1"/>
</dbReference>
<evidence type="ECO:0008006" key="3">
    <source>
        <dbReference type="Google" id="ProtNLM"/>
    </source>
</evidence>
<dbReference type="EMBL" id="AP019368">
    <property type="protein sequence ID" value="BBH53280.1"/>
    <property type="molecule type" value="Genomic_DNA"/>
</dbReference>
<dbReference type="Proteomes" id="UP000291236">
    <property type="component" value="Chromosome"/>
</dbReference>
<dbReference type="AlphaFoldDB" id="A0A4P2VMY0"/>
<gene>
    <name evidence="1" type="ORF">JCM31447_17230</name>
</gene>
<accession>A0A4P2VMY0</accession>
<evidence type="ECO:0000313" key="1">
    <source>
        <dbReference type="EMBL" id="BBH53280.1"/>
    </source>
</evidence>